<reference evidence="2" key="1">
    <citation type="submission" date="2015-07" db="EMBL/GenBank/DDBJ databases">
        <title>Adaptation to a free-living lifestyle via gene acquisitions in the diplomonad Trepomonas sp. PC1.</title>
        <authorList>
            <person name="Xu F."/>
            <person name="Jerlstrom-Hultqvist J."/>
            <person name="Kolisko M."/>
            <person name="Simpson A.G.B."/>
            <person name="Roger A.J."/>
            <person name="Svard S.G."/>
            <person name="Andersson J.O."/>
        </authorList>
    </citation>
    <scope>NUCLEOTIDE SEQUENCE</scope>
    <source>
        <strain evidence="2">PC1</strain>
    </source>
</reference>
<gene>
    <name evidence="2" type="ORF">TPC1_31071</name>
</gene>
<dbReference type="AlphaFoldDB" id="A0A146K0X2"/>
<feature type="non-terminal residue" evidence="2">
    <location>
        <position position="1"/>
    </location>
</feature>
<accession>A0A146K0X2</accession>
<keyword evidence="1" id="KW-0175">Coiled coil</keyword>
<proteinExistence type="predicted"/>
<dbReference type="EMBL" id="GDID01007172">
    <property type="protein sequence ID" value="JAP89434.1"/>
    <property type="molecule type" value="Transcribed_RNA"/>
</dbReference>
<evidence type="ECO:0000313" key="2">
    <source>
        <dbReference type="EMBL" id="JAP89434.1"/>
    </source>
</evidence>
<organism evidence="2">
    <name type="scientific">Trepomonas sp. PC1</name>
    <dbReference type="NCBI Taxonomy" id="1076344"/>
    <lineage>
        <taxon>Eukaryota</taxon>
        <taxon>Metamonada</taxon>
        <taxon>Diplomonadida</taxon>
        <taxon>Hexamitidae</taxon>
        <taxon>Hexamitinae</taxon>
        <taxon>Trepomonas</taxon>
    </lineage>
</organism>
<sequence length="413" mass="49174">SNREIPMEDLVKIEQCKHDLILKELKDHIWTIQHEEQQKRKQIQKFGDQESQLSNRKEQIDLDIVSFKQQYENMSLQLLQFEKDYEKAVFQLEFQQKKLSQELSDMIEATNMKKQQISDLQFHLDDLNQQSSLAKHSQEDCLQIQRRDFEQKLKVLTNEAAQIQLKKQESLSHKLTVAAKQNIEKDQLKNELAVLDQDLKKFDNLDETFFDQQKALKNSWDEKIKNLDSRLKLQRQKTFSIEFKLNQEGQHVCGQGELETVLESKRQELQKITQEIEIKQMTLQHYKIKIKKANQQLKQIDQHFQQIQTINQIKSRIKSPLQQELQLTNHELDSELKDAQEELVKTKIELSQMESSQRLQEQIAEKPDQVKQRLQNLTKQNHKNEKLLESMSEKLKNEMTKVAISKLKMRHIE</sequence>
<protein>
    <submittedName>
        <fullName evidence="2">Uncharacterized protein</fullName>
    </submittedName>
</protein>
<name>A0A146K0X2_9EUKA</name>
<evidence type="ECO:0000256" key="1">
    <source>
        <dbReference type="SAM" id="Coils"/>
    </source>
</evidence>
<feature type="coiled-coil region" evidence="1">
    <location>
        <begin position="139"/>
        <end position="394"/>
    </location>
</feature>